<dbReference type="RefSeq" id="WP_110516764.1">
    <property type="nucleotide sequence ID" value="NZ_PDOF01000001.1"/>
</dbReference>
<reference evidence="1 2" key="1">
    <citation type="submission" date="2017-10" db="EMBL/GenBank/DDBJ databases">
        <title>Bacillus sp. nov., a halophilic bacterium isolated from a Yangshapao Lake.</title>
        <authorList>
            <person name="Wang H."/>
        </authorList>
    </citation>
    <scope>NUCLEOTIDE SEQUENCE [LARGE SCALE GENOMIC DNA]</scope>
    <source>
        <strain evidence="1 2">YSP-3</strain>
    </source>
</reference>
<evidence type="ECO:0008006" key="3">
    <source>
        <dbReference type="Google" id="ProtNLM"/>
    </source>
</evidence>
<dbReference type="SUPFAM" id="SSF53756">
    <property type="entry name" value="UDP-Glycosyltransferase/glycogen phosphorylase"/>
    <property type="match status" value="1"/>
</dbReference>
<name>A0A2W0H9F6_9BACI</name>
<sequence length="185" mass="21127">MGLICDHLQRKGIHAIGFNYFDSYFDYDGVMATEAYELVKAFDHYLESYDLFHYHHGLSALTDNQDLLMVRNAGKKLIMHHRGNDVRARSRAKKGPGYTNPYVDLSGCLPDDQIHKNLKLFAKVCDAAIVQDYELYGYVIDYYRKEGKPVHVLPRLVDFNRLPASQPRSSNGNPVIIHAPTQLVV</sequence>
<protein>
    <recommendedName>
        <fullName evidence="3">Glycosyltransferase family 1 protein</fullName>
    </recommendedName>
</protein>
<proteinExistence type="predicted"/>
<dbReference type="Proteomes" id="UP000248066">
    <property type="component" value="Unassembled WGS sequence"/>
</dbReference>
<keyword evidence="2" id="KW-1185">Reference proteome</keyword>
<dbReference type="AlphaFoldDB" id="A0A2W0H9F6"/>
<dbReference type="OrthoDB" id="9809622at2"/>
<evidence type="ECO:0000313" key="1">
    <source>
        <dbReference type="EMBL" id="PYZ97561.1"/>
    </source>
</evidence>
<comment type="caution">
    <text evidence="1">The sequence shown here is derived from an EMBL/GenBank/DDBJ whole genome shotgun (WGS) entry which is preliminary data.</text>
</comment>
<gene>
    <name evidence="1" type="ORF">CR205_02905</name>
</gene>
<evidence type="ECO:0000313" key="2">
    <source>
        <dbReference type="Proteomes" id="UP000248066"/>
    </source>
</evidence>
<organism evidence="1 2">
    <name type="scientific">Alteribacter lacisalsi</name>
    <dbReference type="NCBI Taxonomy" id="2045244"/>
    <lineage>
        <taxon>Bacteria</taxon>
        <taxon>Bacillati</taxon>
        <taxon>Bacillota</taxon>
        <taxon>Bacilli</taxon>
        <taxon>Bacillales</taxon>
        <taxon>Bacillaceae</taxon>
        <taxon>Alteribacter</taxon>
    </lineage>
</organism>
<dbReference type="EMBL" id="PDOF01000001">
    <property type="protein sequence ID" value="PYZ97561.1"/>
    <property type="molecule type" value="Genomic_DNA"/>
</dbReference>
<accession>A0A2W0H9F6</accession>